<sequence>MHPCLKARGTPPPSPSPNGFGCLTASGGSEDE</sequence>
<name>J4GXC6_9APHY</name>
<protein>
    <submittedName>
        <fullName evidence="2">Uncharacterized protein</fullName>
    </submittedName>
</protein>
<evidence type="ECO:0000256" key="1">
    <source>
        <dbReference type="SAM" id="MobiDB-lite"/>
    </source>
</evidence>
<organism evidence="2 3">
    <name type="scientific">Fibroporia radiculosa</name>
    <dbReference type="NCBI Taxonomy" id="599839"/>
    <lineage>
        <taxon>Eukaryota</taxon>
        <taxon>Fungi</taxon>
        <taxon>Dikarya</taxon>
        <taxon>Basidiomycota</taxon>
        <taxon>Agaricomycotina</taxon>
        <taxon>Agaricomycetes</taxon>
        <taxon>Polyporales</taxon>
        <taxon>Fibroporiaceae</taxon>
        <taxon>Fibroporia</taxon>
    </lineage>
</organism>
<dbReference type="EMBL" id="HE797354">
    <property type="protein sequence ID" value="CCM06480.1"/>
    <property type="molecule type" value="Genomic_DNA"/>
</dbReference>
<reference evidence="2 3" key="1">
    <citation type="journal article" date="2012" name="Appl. Environ. Microbiol.">
        <title>Short-read sequencing for genomic analysis of the brown rot fungus Fibroporia radiculosa.</title>
        <authorList>
            <person name="Tang J.D."/>
            <person name="Perkins A.D."/>
            <person name="Sonstegard T.S."/>
            <person name="Schroeder S.G."/>
            <person name="Burgess S.C."/>
            <person name="Diehl S.V."/>
        </authorList>
    </citation>
    <scope>NUCLEOTIDE SEQUENCE [LARGE SCALE GENOMIC DNA]</scope>
    <source>
        <strain evidence="2 3">TFFH 294</strain>
    </source>
</reference>
<dbReference type="AlphaFoldDB" id="J4GXC6"/>
<gene>
    <name evidence="2" type="ORF">FIBRA_08749</name>
</gene>
<dbReference type="HOGENOM" id="CLU_3392303_0_0_1"/>
<dbReference type="GeneID" id="24101380"/>
<evidence type="ECO:0000313" key="3">
    <source>
        <dbReference type="Proteomes" id="UP000006352"/>
    </source>
</evidence>
<feature type="region of interest" description="Disordered" evidence="1">
    <location>
        <begin position="1"/>
        <end position="32"/>
    </location>
</feature>
<dbReference type="RefSeq" id="XP_012185763.1">
    <property type="nucleotide sequence ID" value="XM_012330373.1"/>
</dbReference>
<dbReference type="Proteomes" id="UP000006352">
    <property type="component" value="Unassembled WGS sequence"/>
</dbReference>
<evidence type="ECO:0000313" key="2">
    <source>
        <dbReference type="EMBL" id="CCM06480.1"/>
    </source>
</evidence>
<proteinExistence type="predicted"/>
<dbReference type="InParanoid" id="J4GXC6"/>
<keyword evidence="3" id="KW-1185">Reference proteome</keyword>
<accession>J4GXC6</accession>